<keyword evidence="4" id="KW-0804">Transcription</keyword>
<dbReference type="Proteomes" id="UP000019247">
    <property type="component" value="Unassembled WGS sequence"/>
</dbReference>
<reference evidence="6 7" key="1">
    <citation type="journal article" date="2014" name="Genome Announc.">
        <title>Genome Sequence of Lactobacillus fabifermentans Strain T30PCM01, Isolated from Fermenting Grape Marc.</title>
        <authorList>
            <person name="Treu L."/>
            <person name="Vendramin V."/>
            <person name="Bovo B."/>
            <person name="Giacomini A."/>
            <person name="Corich V."/>
            <person name="Campanaro S."/>
        </authorList>
    </citation>
    <scope>NUCLEOTIDE SEQUENCE [LARGE SCALE GENOMIC DNA]</scope>
    <source>
        <strain evidence="6 7">T30PCM01</strain>
    </source>
</reference>
<dbReference type="eggNOG" id="COG0583">
    <property type="taxonomic scope" value="Bacteria"/>
</dbReference>
<dbReference type="InterPro" id="IPR036388">
    <property type="entry name" value="WH-like_DNA-bd_sf"/>
</dbReference>
<dbReference type="InterPro" id="IPR036390">
    <property type="entry name" value="WH_DNA-bd_sf"/>
</dbReference>
<evidence type="ECO:0000256" key="1">
    <source>
        <dbReference type="ARBA" id="ARBA00009437"/>
    </source>
</evidence>
<dbReference type="InterPro" id="IPR000847">
    <property type="entry name" value="LysR_HTH_N"/>
</dbReference>
<dbReference type="OrthoDB" id="9785745at2"/>
<dbReference type="RefSeq" id="WP_033614645.1">
    <property type="nucleotide sequence ID" value="NZ_KK036526.1"/>
</dbReference>
<comment type="caution">
    <text evidence="6">The sequence shown here is derived from an EMBL/GenBank/DDBJ whole genome shotgun (WGS) entry which is preliminary data.</text>
</comment>
<dbReference type="GO" id="GO:0003700">
    <property type="term" value="F:DNA-binding transcription factor activity"/>
    <property type="evidence" value="ECO:0007669"/>
    <property type="project" value="InterPro"/>
</dbReference>
<dbReference type="AlphaFoldDB" id="W6TBL4"/>
<comment type="similarity">
    <text evidence="1">Belongs to the LysR transcriptional regulatory family.</text>
</comment>
<evidence type="ECO:0000256" key="3">
    <source>
        <dbReference type="ARBA" id="ARBA00023125"/>
    </source>
</evidence>
<evidence type="ECO:0000259" key="5">
    <source>
        <dbReference type="PROSITE" id="PS50931"/>
    </source>
</evidence>
<dbReference type="GO" id="GO:0003677">
    <property type="term" value="F:DNA binding"/>
    <property type="evidence" value="ECO:0007669"/>
    <property type="project" value="UniProtKB-KW"/>
</dbReference>
<protein>
    <submittedName>
        <fullName evidence="6">LysR family transcriptional regulator</fullName>
    </submittedName>
</protein>
<gene>
    <name evidence="6" type="ORF">LFAB_15525</name>
</gene>
<dbReference type="STRING" id="1400520.LFAB_15525"/>
<dbReference type="HOGENOM" id="CLU_039613_13_0_9"/>
<dbReference type="SUPFAM" id="SSF53850">
    <property type="entry name" value="Periplasmic binding protein-like II"/>
    <property type="match status" value="1"/>
</dbReference>
<feature type="domain" description="HTH lysR-type" evidence="5">
    <location>
        <begin position="1"/>
        <end position="58"/>
    </location>
</feature>
<sequence length="298" mass="33401">MITQMYLTFLQIADSGSFTKAAQQLFISPVSVMKQINNLETQLDVKLFNRTHQGVTLTPAGQALYTSTTDIVTAAATAIAHAQTVGQHHQQIIRVGASIMRPGAPLVALWRRFADELSDYQLAIVPINDDEVSLQSPTTQLGTTLDCVAGPTDAAQWYENYQVLPLGMDAYRLAVPQTHRLADHNRLTWTDLRGETIVLPPRNASPTIEKICRDLEAHHPDIHIHNTTQFYNTETFNAYANSDQLLITRDSWQNIHPLLKTIPVDWDYQSAYGLIFAKQPSAKLAQFITIIKKLIQKK</sequence>
<name>W6TBL4_9LACO</name>
<organism evidence="6 7">
    <name type="scientific">Lactiplantibacillus fabifermentans T30PCM01</name>
    <dbReference type="NCBI Taxonomy" id="1400520"/>
    <lineage>
        <taxon>Bacteria</taxon>
        <taxon>Bacillati</taxon>
        <taxon>Bacillota</taxon>
        <taxon>Bacilli</taxon>
        <taxon>Lactobacillales</taxon>
        <taxon>Lactobacillaceae</taxon>
        <taxon>Lactiplantibacillus</taxon>
    </lineage>
</organism>
<dbReference type="EMBL" id="AWWK01000078">
    <property type="protein sequence ID" value="ETY72845.1"/>
    <property type="molecule type" value="Genomic_DNA"/>
</dbReference>
<evidence type="ECO:0000313" key="7">
    <source>
        <dbReference type="Proteomes" id="UP000019247"/>
    </source>
</evidence>
<dbReference type="GO" id="GO:0032993">
    <property type="term" value="C:protein-DNA complex"/>
    <property type="evidence" value="ECO:0007669"/>
    <property type="project" value="TreeGrafter"/>
</dbReference>
<accession>W6TBL4</accession>
<evidence type="ECO:0000256" key="2">
    <source>
        <dbReference type="ARBA" id="ARBA00023015"/>
    </source>
</evidence>
<dbReference type="Gene3D" id="1.10.10.10">
    <property type="entry name" value="Winged helix-like DNA-binding domain superfamily/Winged helix DNA-binding domain"/>
    <property type="match status" value="1"/>
</dbReference>
<dbReference type="InterPro" id="IPR005119">
    <property type="entry name" value="LysR_subst-bd"/>
</dbReference>
<dbReference type="Pfam" id="PF03466">
    <property type="entry name" value="LysR_substrate"/>
    <property type="match status" value="1"/>
</dbReference>
<dbReference type="PANTHER" id="PTHR30346:SF17">
    <property type="entry name" value="LYSR FAMILY TRANSCRIPTIONAL REGULATOR"/>
    <property type="match status" value="1"/>
</dbReference>
<dbReference type="SUPFAM" id="SSF46785">
    <property type="entry name" value="Winged helix' DNA-binding domain"/>
    <property type="match status" value="1"/>
</dbReference>
<dbReference type="Gene3D" id="3.40.190.290">
    <property type="match status" value="1"/>
</dbReference>
<proteinExistence type="inferred from homology"/>
<dbReference type="Pfam" id="PF00126">
    <property type="entry name" value="HTH_1"/>
    <property type="match status" value="1"/>
</dbReference>
<dbReference type="FunFam" id="1.10.10.10:FF:000001">
    <property type="entry name" value="LysR family transcriptional regulator"/>
    <property type="match status" value="1"/>
</dbReference>
<dbReference type="PROSITE" id="PS50931">
    <property type="entry name" value="HTH_LYSR"/>
    <property type="match status" value="1"/>
</dbReference>
<keyword evidence="2" id="KW-0805">Transcription regulation</keyword>
<dbReference type="PATRIC" id="fig|1400520.3.peg.3046"/>
<evidence type="ECO:0000313" key="6">
    <source>
        <dbReference type="EMBL" id="ETY72845.1"/>
    </source>
</evidence>
<keyword evidence="3" id="KW-0238">DNA-binding</keyword>
<dbReference type="PANTHER" id="PTHR30346">
    <property type="entry name" value="TRANSCRIPTIONAL DUAL REGULATOR HCAR-RELATED"/>
    <property type="match status" value="1"/>
</dbReference>
<evidence type="ECO:0000256" key="4">
    <source>
        <dbReference type="ARBA" id="ARBA00023163"/>
    </source>
</evidence>